<protein>
    <recommendedName>
        <fullName evidence="2">Domain of unknown function at the cortex 1 domain-containing protein</fullName>
    </recommendedName>
</protein>
<feature type="compositionally biased region" description="Polar residues" evidence="1">
    <location>
        <begin position="322"/>
        <end position="344"/>
    </location>
</feature>
<sequence>MSVNEKELLECLRLLVIESTRNDEEDDGGEDGGAIEVAMTDESRRDDLIHDVELKLTQFLEVQFRMDDQSEFNATGYSPEDKIVLPIHQPHAYPCPDTHKTLPSPPSQWPQRPVMIRPTPGTSTKIRGIRLASDRDYRHFAGFCAGCILPVNTGREAAGQSLVVDFESNHFVGTFLLRIKGVPPADKNATQAKKSKSYFDNRKRKFQGIVKGKFKTALPMSECVTGQTFGRQAGKLPAKWVVSTFIKFVSTLAPQLETTLEGDNPRFLVPLAATAQTVATKPHKAAVTQQEEDVQQALNDHLFNYSVYLGATEDIEHDHQEPPSSDETSILQELPKATTSSGGSITARMKARKKAFNSIAAKQAKEPCFSLDKEYTFEFYQHLLIFDEPEFTLDMGRPIGKVPLSPITDGQPIKFLSAHKDPVSGLLDSLWSFDVWHESMYPLAQKAADRAAAKR</sequence>
<feature type="domain" description="Domain of unknown function at the cortex 1" evidence="2">
    <location>
        <begin position="161"/>
        <end position="435"/>
    </location>
</feature>
<gene>
    <name evidence="3" type="ORF">SEMRO_144_G066940.1</name>
</gene>
<dbReference type="InterPro" id="IPR013897">
    <property type="entry name" value="Duc1"/>
</dbReference>
<dbReference type="PANTHER" id="PTHR34826">
    <property type="entry name" value="UPF0590 PROTEIN C409.17C"/>
    <property type="match status" value="1"/>
</dbReference>
<name>A0A9N8H7Z9_9STRA</name>
<evidence type="ECO:0000313" key="4">
    <source>
        <dbReference type="Proteomes" id="UP001153069"/>
    </source>
</evidence>
<proteinExistence type="predicted"/>
<dbReference type="AlphaFoldDB" id="A0A9N8H7Z9"/>
<accession>A0A9N8H7Z9</accession>
<keyword evidence="4" id="KW-1185">Reference proteome</keyword>
<feature type="region of interest" description="Disordered" evidence="1">
    <location>
        <begin position="98"/>
        <end position="123"/>
    </location>
</feature>
<dbReference type="Pfam" id="PF08588">
    <property type="entry name" value="Duc1"/>
    <property type="match status" value="1"/>
</dbReference>
<evidence type="ECO:0000259" key="2">
    <source>
        <dbReference type="Pfam" id="PF08588"/>
    </source>
</evidence>
<organism evidence="3 4">
    <name type="scientific">Seminavis robusta</name>
    <dbReference type="NCBI Taxonomy" id="568900"/>
    <lineage>
        <taxon>Eukaryota</taxon>
        <taxon>Sar</taxon>
        <taxon>Stramenopiles</taxon>
        <taxon>Ochrophyta</taxon>
        <taxon>Bacillariophyta</taxon>
        <taxon>Bacillariophyceae</taxon>
        <taxon>Bacillariophycidae</taxon>
        <taxon>Naviculales</taxon>
        <taxon>Naviculaceae</taxon>
        <taxon>Seminavis</taxon>
    </lineage>
</organism>
<evidence type="ECO:0000256" key="1">
    <source>
        <dbReference type="SAM" id="MobiDB-lite"/>
    </source>
</evidence>
<dbReference type="OrthoDB" id="42898at2759"/>
<dbReference type="PANTHER" id="PTHR34826:SF2">
    <property type="entry name" value="UPF0590 PROTEIN C409.17C"/>
    <property type="match status" value="1"/>
</dbReference>
<comment type="caution">
    <text evidence="3">The sequence shown here is derived from an EMBL/GenBank/DDBJ whole genome shotgun (WGS) entry which is preliminary data.</text>
</comment>
<dbReference type="EMBL" id="CAICTM010000143">
    <property type="protein sequence ID" value="CAB9502720.1"/>
    <property type="molecule type" value="Genomic_DNA"/>
</dbReference>
<feature type="region of interest" description="Disordered" evidence="1">
    <location>
        <begin position="317"/>
        <end position="345"/>
    </location>
</feature>
<dbReference type="Proteomes" id="UP001153069">
    <property type="component" value="Unassembled WGS sequence"/>
</dbReference>
<evidence type="ECO:0000313" key="3">
    <source>
        <dbReference type="EMBL" id="CAB9502720.1"/>
    </source>
</evidence>
<reference evidence="3" key="1">
    <citation type="submission" date="2020-06" db="EMBL/GenBank/DDBJ databases">
        <authorList>
            <consortium name="Plant Systems Biology data submission"/>
        </authorList>
    </citation>
    <scope>NUCLEOTIDE SEQUENCE</scope>
    <source>
        <strain evidence="3">D6</strain>
    </source>
</reference>